<dbReference type="PANTHER" id="PTHR37089">
    <property type="entry name" value="PROTEIN U-RELATED"/>
    <property type="match status" value="1"/>
</dbReference>
<keyword evidence="1" id="KW-0732">Signal</keyword>
<dbReference type="EMBL" id="BAABKY010000001">
    <property type="protein sequence ID" value="GAA5067895.1"/>
    <property type="molecule type" value="Genomic_DNA"/>
</dbReference>
<evidence type="ECO:0000313" key="3">
    <source>
        <dbReference type="EMBL" id="GAA5067895.1"/>
    </source>
</evidence>
<gene>
    <name evidence="3" type="ORF">GCM10025759_03040</name>
</gene>
<accession>A0ABP9L0M8</accession>
<dbReference type="Proteomes" id="UP001501083">
    <property type="component" value="Unassembled WGS sequence"/>
</dbReference>
<reference evidence="4" key="1">
    <citation type="journal article" date="2019" name="Int. J. Syst. Evol. Microbiol.">
        <title>The Global Catalogue of Microorganisms (GCM) 10K type strain sequencing project: providing services to taxonomists for standard genome sequencing and annotation.</title>
        <authorList>
            <consortium name="The Broad Institute Genomics Platform"/>
            <consortium name="The Broad Institute Genome Sequencing Center for Infectious Disease"/>
            <person name="Wu L."/>
            <person name="Ma J."/>
        </authorList>
    </citation>
    <scope>NUCLEOTIDE SEQUENCE [LARGE SCALE GENOMIC DNA]</scope>
    <source>
        <strain evidence="4">JCM 19212</strain>
    </source>
</reference>
<dbReference type="SMART" id="SM00972">
    <property type="entry name" value="SCPU"/>
    <property type="match status" value="2"/>
</dbReference>
<organism evidence="3 4">
    <name type="scientific">Lysobacter panacisoli</name>
    <dbReference type="NCBI Taxonomy" id="1255263"/>
    <lineage>
        <taxon>Bacteria</taxon>
        <taxon>Pseudomonadati</taxon>
        <taxon>Pseudomonadota</taxon>
        <taxon>Gammaproteobacteria</taxon>
        <taxon>Lysobacterales</taxon>
        <taxon>Lysobacteraceae</taxon>
        <taxon>Lysobacter</taxon>
    </lineage>
</organism>
<feature type="domain" description="Spore coat protein U/FanG" evidence="2">
    <location>
        <begin position="21"/>
        <end position="154"/>
    </location>
</feature>
<evidence type="ECO:0000256" key="1">
    <source>
        <dbReference type="SAM" id="SignalP"/>
    </source>
</evidence>
<protein>
    <submittedName>
        <fullName evidence="3">Spore coat U domain-containing protein</fullName>
    </submittedName>
</protein>
<dbReference type="InterPro" id="IPR053167">
    <property type="entry name" value="Spore_coat_component"/>
</dbReference>
<proteinExistence type="predicted"/>
<feature type="domain" description="Spore coat protein U/FanG" evidence="2">
    <location>
        <begin position="180"/>
        <end position="316"/>
    </location>
</feature>
<sequence length="319" mass="33065">MRHLAVAALLALAALLFPRAASAAITCTVDNASDLNFGTLTLPVGAVTSTLNVTVSCRGNNNNDVGDSVLVCIGTNDGGNPRQMDRTAAPVRTLDYQIYTDSTYTQPANYTYNASATLTIASRNTPVTRIIPLYGRLAATQPNNPTPGTYNEPISAVWGYSTATNANCANNVAPATPNYSFTSRAVLQGSCLIAAQNLDFGTHTSLATARDAQANLTVTCTNGTAYTVKLNAGLNGTLPNRRMALNGTGPQTINYNLYTTAARNTIWGDGASGTSTVIGAGTGAGQGTPTAHTVYGRVPATPTFTAGSYTDTVTATVEY</sequence>
<name>A0ABP9L0M8_9GAMM</name>
<evidence type="ECO:0000313" key="4">
    <source>
        <dbReference type="Proteomes" id="UP001501083"/>
    </source>
</evidence>
<dbReference type="InterPro" id="IPR007893">
    <property type="entry name" value="Spore_coat_U/FanG"/>
</dbReference>
<keyword evidence="4" id="KW-1185">Reference proteome</keyword>
<evidence type="ECO:0000259" key="2">
    <source>
        <dbReference type="Pfam" id="PF05229"/>
    </source>
</evidence>
<feature type="chain" id="PRO_5045749470" evidence="1">
    <location>
        <begin position="24"/>
        <end position="319"/>
    </location>
</feature>
<feature type="signal peptide" evidence="1">
    <location>
        <begin position="1"/>
        <end position="23"/>
    </location>
</feature>
<dbReference type="RefSeq" id="WP_158983141.1">
    <property type="nucleotide sequence ID" value="NZ_BAABKY010000001.1"/>
</dbReference>
<comment type="caution">
    <text evidence="3">The sequence shown here is derived from an EMBL/GenBank/DDBJ whole genome shotgun (WGS) entry which is preliminary data.</text>
</comment>
<dbReference type="Pfam" id="PF05229">
    <property type="entry name" value="SCPU"/>
    <property type="match status" value="2"/>
</dbReference>